<accession>A0A919EE51</accession>
<protein>
    <submittedName>
        <fullName evidence="1">Uncharacterized protein</fullName>
    </submittedName>
</protein>
<comment type="caution">
    <text evidence="1">The sequence shown here is derived from an EMBL/GenBank/DDBJ whole genome shotgun (WGS) entry which is preliminary data.</text>
</comment>
<proteinExistence type="predicted"/>
<gene>
    <name evidence="1" type="ORF">GCM10010218_38930</name>
</gene>
<name>A0A919EE51_9ACTN</name>
<reference evidence="1" key="2">
    <citation type="submission" date="2020-09" db="EMBL/GenBank/DDBJ databases">
        <authorList>
            <person name="Sun Q."/>
            <person name="Ohkuma M."/>
        </authorList>
    </citation>
    <scope>NUCLEOTIDE SEQUENCE</scope>
    <source>
        <strain evidence="1">JCM 4059</strain>
    </source>
</reference>
<reference evidence="1" key="1">
    <citation type="journal article" date="2014" name="Int. J. Syst. Evol. Microbiol.">
        <title>Complete genome sequence of Corynebacterium casei LMG S-19264T (=DSM 44701T), isolated from a smear-ripened cheese.</title>
        <authorList>
            <consortium name="US DOE Joint Genome Institute (JGI-PGF)"/>
            <person name="Walter F."/>
            <person name="Albersmeier A."/>
            <person name="Kalinowski J."/>
            <person name="Ruckert C."/>
        </authorList>
    </citation>
    <scope>NUCLEOTIDE SEQUENCE</scope>
    <source>
        <strain evidence="1">JCM 4059</strain>
    </source>
</reference>
<dbReference type="RefSeq" id="WP_190130928.1">
    <property type="nucleotide sequence ID" value="NZ_BNBD01000008.1"/>
</dbReference>
<evidence type="ECO:0000313" key="2">
    <source>
        <dbReference type="Proteomes" id="UP000638313"/>
    </source>
</evidence>
<dbReference type="AlphaFoldDB" id="A0A919EE51"/>
<sequence>MQELAFFREGAQLPPESRSLLGEEEFLPPLFLIRVVRGGPEGSSLMQRLDDGRSVGGVDAVVGEQAVDAGLGVTLREGPC</sequence>
<organism evidence="1 2">
    <name type="scientific">Streptomyces mashuensis</name>
    <dbReference type="NCBI Taxonomy" id="33904"/>
    <lineage>
        <taxon>Bacteria</taxon>
        <taxon>Bacillati</taxon>
        <taxon>Actinomycetota</taxon>
        <taxon>Actinomycetes</taxon>
        <taxon>Kitasatosporales</taxon>
        <taxon>Streptomycetaceae</taxon>
        <taxon>Streptomyces</taxon>
    </lineage>
</organism>
<evidence type="ECO:0000313" key="1">
    <source>
        <dbReference type="EMBL" id="GHF53922.1"/>
    </source>
</evidence>
<dbReference type="Proteomes" id="UP000638313">
    <property type="component" value="Unassembled WGS sequence"/>
</dbReference>
<keyword evidence="2" id="KW-1185">Reference proteome</keyword>
<dbReference type="EMBL" id="BNBD01000008">
    <property type="protein sequence ID" value="GHF53922.1"/>
    <property type="molecule type" value="Genomic_DNA"/>
</dbReference>